<reference evidence="3" key="1">
    <citation type="journal article" date="2019" name="Int. J. Syst. Evol. Microbiol.">
        <title>The Global Catalogue of Microorganisms (GCM) 10K type strain sequencing project: providing services to taxonomists for standard genome sequencing and annotation.</title>
        <authorList>
            <consortium name="The Broad Institute Genomics Platform"/>
            <consortium name="The Broad Institute Genome Sequencing Center for Infectious Disease"/>
            <person name="Wu L."/>
            <person name="Ma J."/>
        </authorList>
    </citation>
    <scope>NUCLEOTIDE SEQUENCE [LARGE SCALE GENOMIC DNA]</scope>
    <source>
        <strain evidence="3">CCM 7043</strain>
    </source>
</reference>
<dbReference type="Proteomes" id="UP001597114">
    <property type="component" value="Unassembled WGS sequence"/>
</dbReference>
<feature type="transmembrane region" description="Helical" evidence="1">
    <location>
        <begin position="6"/>
        <end position="24"/>
    </location>
</feature>
<keyword evidence="1" id="KW-1133">Transmembrane helix</keyword>
<evidence type="ECO:0000313" key="2">
    <source>
        <dbReference type="EMBL" id="MFD1523147.1"/>
    </source>
</evidence>
<keyword evidence="1" id="KW-0812">Transmembrane</keyword>
<organism evidence="2 3">
    <name type="scientific">Pseudonocardia yunnanensis</name>
    <dbReference type="NCBI Taxonomy" id="58107"/>
    <lineage>
        <taxon>Bacteria</taxon>
        <taxon>Bacillati</taxon>
        <taxon>Actinomycetota</taxon>
        <taxon>Actinomycetes</taxon>
        <taxon>Pseudonocardiales</taxon>
        <taxon>Pseudonocardiaceae</taxon>
        <taxon>Pseudonocardia</taxon>
    </lineage>
</organism>
<evidence type="ECO:0000256" key="1">
    <source>
        <dbReference type="SAM" id="Phobius"/>
    </source>
</evidence>
<name>A0ABW4F6V7_9PSEU</name>
<accession>A0ABW4F6V7</accession>
<dbReference type="Pfam" id="PF06168">
    <property type="entry name" value="DUF981"/>
    <property type="match status" value="1"/>
</dbReference>
<feature type="transmembrane region" description="Helical" evidence="1">
    <location>
        <begin position="148"/>
        <end position="165"/>
    </location>
</feature>
<protein>
    <submittedName>
        <fullName evidence="2">DUF981 family protein</fullName>
    </submittedName>
</protein>
<keyword evidence="3" id="KW-1185">Reference proteome</keyword>
<gene>
    <name evidence="2" type="ORF">ACFSJD_37075</name>
</gene>
<feature type="transmembrane region" description="Helical" evidence="1">
    <location>
        <begin position="64"/>
        <end position="84"/>
    </location>
</feature>
<dbReference type="InterPro" id="IPR009324">
    <property type="entry name" value="DUF981"/>
</dbReference>
<feature type="transmembrane region" description="Helical" evidence="1">
    <location>
        <begin position="36"/>
        <end position="58"/>
    </location>
</feature>
<feature type="transmembrane region" description="Helical" evidence="1">
    <location>
        <begin position="177"/>
        <end position="195"/>
    </location>
</feature>
<proteinExistence type="predicted"/>
<dbReference type="EMBL" id="JBHUCO010000058">
    <property type="protein sequence ID" value="MFD1523147.1"/>
    <property type="molecule type" value="Genomic_DNA"/>
</dbReference>
<keyword evidence="1" id="KW-0472">Membrane</keyword>
<evidence type="ECO:0000313" key="3">
    <source>
        <dbReference type="Proteomes" id="UP001597114"/>
    </source>
</evidence>
<dbReference type="RefSeq" id="WP_344727743.1">
    <property type="nucleotide sequence ID" value="NZ_BAAAUS010000046.1"/>
</dbReference>
<feature type="transmembrane region" description="Helical" evidence="1">
    <location>
        <begin position="105"/>
        <end position="128"/>
    </location>
</feature>
<comment type="caution">
    <text evidence="2">The sequence shown here is derived from an EMBL/GenBank/DDBJ whole genome shotgun (WGS) entry which is preliminary data.</text>
</comment>
<sequence length="212" mass="22969">MTIYNTLVGVCAGLVLLTVADAVRRYPHVVFPGHSIALLITGGPLTVLSVVGALTWPLTVKPPINIAFFEPSVMLGFLALVGAASLLHRGDTPFERATIVRIRPALWIVFTIGLMLISIASAIFSYNLVGDAPAGEPLTSRFPGWENPAFGVSYLLAAAGCLATPRSELIAARFVMRWSWTLSGAFFLLFSILNYRTHIGLLENSNGAHYRW</sequence>